<evidence type="ECO:0000313" key="2">
    <source>
        <dbReference type="Proteomes" id="UP000284375"/>
    </source>
</evidence>
<keyword evidence="2" id="KW-1185">Reference proteome</keyword>
<dbReference type="Proteomes" id="UP000284375">
    <property type="component" value="Unassembled WGS sequence"/>
</dbReference>
<protein>
    <submittedName>
        <fullName evidence="1">Uncharacterized protein</fullName>
    </submittedName>
</protein>
<evidence type="ECO:0000313" key="1">
    <source>
        <dbReference type="EMBL" id="ROV89174.1"/>
    </source>
</evidence>
<organism evidence="1 2">
    <name type="scientific">Cytospora chrysosperma</name>
    <name type="common">Cytospora canker fungus</name>
    <name type="synonym">Sphaeria chrysosperma</name>
    <dbReference type="NCBI Taxonomy" id="252740"/>
    <lineage>
        <taxon>Eukaryota</taxon>
        <taxon>Fungi</taxon>
        <taxon>Dikarya</taxon>
        <taxon>Ascomycota</taxon>
        <taxon>Pezizomycotina</taxon>
        <taxon>Sordariomycetes</taxon>
        <taxon>Sordariomycetidae</taxon>
        <taxon>Diaporthales</taxon>
        <taxon>Cytosporaceae</taxon>
        <taxon>Cytospora</taxon>
    </lineage>
</organism>
<name>A0A423VDU8_CYTCH</name>
<dbReference type="EMBL" id="LJZO01000060">
    <property type="protein sequence ID" value="ROV89174.1"/>
    <property type="molecule type" value="Genomic_DNA"/>
</dbReference>
<reference evidence="1 2" key="1">
    <citation type="submission" date="2015-09" db="EMBL/GenBank/DDBJ databases">
        <title>Host preference determinants of Valsa canker pathogens revealed by comparative genomics.</title>
        <authorList>
            <person name="Yin Z."/>
            <person name="Huang L."/>
        </authorList>
    </citation>
    <scope>NUCLEOTIDE SEQUENCE [LARGE SCALE GENOMIC DNA]</scope>
    <source>
        <strain evidence="1 2">YSFL</strain>
    </source>
</reference>
<gene>
    <name evidence="1" type="ORF">VSDG_08845</name>
</gene>
<proteinExistence type="predicted"/>
<comment type="caution">
    <text evidence="1">The sequence shown here is derived from an EMBL/GenBank/DDBJ whole genome shotgun (WGS) entry which is preliminary data.</text>
</comment>
<accession>A0A423VDU8</accession>
<sequence>MNICLPNPRPTPVEETVLESTLIPLLVADELDAAKVVLALAQEHDLAIDEEVRIVLDLPRPGGRELQLIQPHAYVFAGLLSR</sequence>
<dbReference type="AlphaFoldDB" id="A0A423VDU8"/>